<dbReference type="GO" id="GO:0006826">
    <property type="term" value="P:iron ion transport"/>
    <property type="evidence" value="ECO:0007669"/>
    <property type="project" value="TreeGrafter"/>
</dbReference>
<evidence type="ECO:0000256" key="3">
    <source>
        <dbReference type="ARBA" id="ARBA00022692"/>
    </source>
</evidence>
<evidence type="ECO:0000256" key="8">
    <source>
        <dbReference type="SAM" id="Phobius"/>
    </source>
</evidence>
<keyword evidence="4 8" id="KW-1133">Transmembrane helix</keyword>
<dbReference type="CDD" id="cd06186">
    <property type="entry name" value="NOX_Duox_like_FAD_NADP"/>
    <property type="match status" value="1"/>
</dbReference>
<sequence>MGVLIQAQIAAAKSIVHKPPRASGRGAACFDAVALLSFADHPDPLESKLAMSSVVACYNAYVPGVPGKDGWNELTAYLAKYTHTTLPEMDALRPPSALETVDVFARSGEVFTHPVLVSQGSWEAGVRTEAEWDRQVYLHHAFGWAIYVLLGAIVLAAMIGRFVAIRPRGRIYTAYKRYISTPSAFGQRHPRRRLFSVPTRLQAIFITLYLTINLIWSCIGYRTFGDNLFFLGRPDRQLARYVADRTGIMSFYNLPLLFLLAGRNDILLWLTGWSYASCTLWHRWVARIATLQAIAHSIAYTWLEGDRLAQRWAENPWRTGAVATIVMALMLPFGVRPFRERAYEAFLAIHIVFSLSLLVLLFLHVRNFGTGYYAYLWSCVAVWAFDRAARIFRILSLTPTSKPNALALLPNTQGFVRLAIRTPRALAPAPGTYFFLHLMSISPLANHPFTLASWRRTAAGGTELHFLCKPRGGSTSVLRTSVQRALANAIPQELGALKLPILLDGPYGVSHNLEGFDRVLLVAGGSGITALLPYLGRHRVSVMWMVQDAAQAEDVLVNELRQSAIGTAHVDVWVTGGAMPSGCMNGWPLGAPMAPQAPPSPEFPAPTAFSDYRCSYNAYLYRPTMSSPGAKFVLDGYTVVQKGTYPGRVCVRWGRPCVAEVLQRHLSPKRLAVLACGPDGMMDDMRTAVAAAYGTVDGDQLEYFEEAFSW</sequence>
<feature type="domain" description="FAD-binding FR-type" evidence="9">
    <location>
        <begin position="384"/>
        <end position="513"/>
    </location>
</feature>
<dbReference type="InterPro" id="IPR013112">
    <property type="entry name" value="FAD-bd_8"/>
</dbReference>
<dbReference type="InterPro" id="IPR051410">
    <property type="entry name" value="Ferric/Cupric_Reductase"/>
</dbReference>
<keyword evidence="11" id="KW-1185">Reference proteome</keyword>
<dbReference type="SFLD" id="SFLDS00052">
    <property type="entry name" value="Ferric_Reductase_Domain"/>
    <property type="match status" value="1"/>
</dbReference>
<keyword evidence="7" id="KW-0325">Glycoprotein</keyword>
<feature type="transmembrane region" description="Helical" evidence="8">
    <location>
        <begin position="345"/>
        <end position="365"/>
    </location>
</feature>
<dbReference type="Proteomes" id="UP001222932">
    <property type="component" value="Unassembled WGS sequence"/>
</dbReference>
<evidence type="ECO:0000256" key="7">
    <source>
        <dbReference type="ARBA" id="ARBA00023180"/>
    </source>
</evidence>
<keyword evidence="6 8" id="KW-0472">Membrane</keyword>
<evidence type="ECO:0000256" key="1">
    <source>
        <dbReference type="ARBA" id="ARBA00004141"/>
    </source>
</evidence>
<dbReference type="SUPFAM" id="SSF52343">
    <property type="entry name" value="Ferredoxin reductase-like, C-terminal NADP-linked domain"/>
    <property type="match status" value="1"/>
</dbReference>
<dbReference type="PROSITE" id="PS51384">
    <property type="entry name" value="FAD_FR"/>
    <property type="match status" value="1"/>
</dbReference>
<proteinExistence type="predicted"/>
<reference evidence="10" key="2">
    <citation type="submission" date="2023-06" db="EMBL/GenBank/DDBJ databases">
        <authorList>
            <person name="Kobayashi Y."/>
            <person name="Kayamori A."/>
            <person name="Aoki K."/>
            <person name="Shiwa Y."/>
            <person name="Fujita N."/>
            <person name="Sugita T."/>
            <person name="Iwasaki W."/>
            <person name="Tanaka N."/>
            <person name="Takashima M."/>
        </authorList>
    </citation>
    <scope>NUCLEOTIDE SEQUENCE</scope>
    <source>
        <strain evidence="10">HIS016</strain>
    </source>
</reference>
<feature type="transmembrane region" description="Helical" evidence="8">
    <location>
        <begin position="371"/>
        <end position="389"/>
    </location>
</feature>
<dbReference type="Gene3D" id="3.40.50.80">
    <property type="entry name" value="Nucleotide-binding domain of ferredoxin-NADP reductase (FNR) module"/>
    <property type="match status" value="1"/>
</dbReference>
<name>A0AAD3TVR1_9TREE</name>
<keyword evidence="3 8" id="KW-0812">Transmembrane</keyword>
<dbReference type="GO" id="GO:0006879">
    <property type="term" value="P:intracellular iron ion homeostasis"/>
    <property type="evidence" value="ECO:0007669"/>
    <property type="project" value="TreeGrafter"/>
</dbReference>
<feature type="transmembrane region" description="Helical" evidence="8">
    <location>
        <begin position="201"/>
        <end position="224"/>
    </location>
</feature>
<dbReference type="InterPro" id="IPR017927">
    <property type="entry name" value="FAD-bd_FR_type"/>
</dbReference>
<dbReference type="Pfam" id="PF08022">
    <property type="entry name" value="FAD_binding_8"/>
    <property type="match status" value="1"/>
</dbReference>
<feature type="transmembrane region" description="Helical" evidence="8">
    <location>
        <begin position="144"/>
        <end position="164"/>
    </location>
</feature>
<dbReference type="AlphaFoldDB" id="A0AAD3TVR1"/>
<accession>A0AAD3TVR1</accession>
<comment type="caution">
    <text evidence="10">The sequence shown here is derived from an EMBL/GenBank/DDBJ whole genome shotgun (WGS) entry which is preliminary data.</text>
</comment>
<evidence type="ECO:0000259" key="9">
    <source>
        <dbReference type="PROSITE" id="PS51384"/>
    </source>
</evidence>
<evidence type="ECO:0000256" key="2">
    <source>
        <dbReference type="ARBA" id="ARBA00022448"/>
    </source>
</evidence>
<feature type="transmembrane region" description="Helical" evidence="8">
    <location>
        <begin position="315"/>
        <end position="333"/>
    </location>
</feature>
<dbReference type="SFLD" id="SFLDG01168">
    <property type="entry name" value="Ferric_reductase_subgroup_(FRE"/>
    <property type="match status" value="1"/>
</dbReference>
<keyword evidence="2" id="KW-0813">Transport</keyword>
<comment type="subcellular location">
    <subcellularLocation>
        <location evidence="1">Membrane</location>
        <topology evidence="1">Multi-pass membrane protein</topology>
    </subcellularLocation>
</comment>
<dbReference type="Pfam" id="PF01794">
    <property type="entry name" value="Ferric_reduct"/>
    <property type="match status" value="1"/>
</dbReference>
<evidence type="ECO:0000256" key="6">
    <source>
        <dbReference type="ARBA" id="ARBA00023136"/>
    </source>
</evidence>
<evidence type="ECO:0000256" key="4">
    <source>
        <dbReference type="ARBA" id="ARBA00022989"/>
    </source>
</evidence>
<gene>
    <name evidence="10" type="ORF">CspeluHIS016_0406310</name>
</gene>
<dbReference type="GO" id="GO:0000293">
    <property type="term" value="F:ferric-chelate reductase activity"/>
    <property type="evidence" value="ECO:0007669"/>
    <property type="project" value="TreeGrafter"/>
</dbReference>
<dbReference type="InterPro" id="IPR039261">
    <property type="entry name" value="FNR_nucleotide-bd"/>
</dbReference>
<dbReference type="InterPro" id="IPR013130">
    <property type="entry name" value="Fe3_Rdtase_TM_dom"/>
</dbReference>
<dbReference type="GO" id="GO:0015677">
    <property type="term" value="P:copper ion import"/>
    <property type="evidence" value="ECO:0007669"/>
    <property type="project" value="TreeGrafter"/>
</dbReference>
<evidence type="ECO:0000313" key="11">
    <source>
        <dbReference type="Proteomes" id="UP001222932"/>
    </source>
</evidence>
<dbReference type="PANTHER" id="PTHR32361:SF9">
    <property type="entry name" value="FERRIC REDUCTASE TRANSMEMBRANE COMPONENT 3-RELATED"/>
    <property type="match status" value="1"/>
</dbReference>
<dbReference type="PANTHER" id="PTHR32361">
    <property type="entry name" value="FERRIC/CUPRIC REDUCTASE TRANSMEMBRANE COMPONENT"/>
    <property type="match status" value="1"/>
</dbReference>
<protein>
    <recommendedName>
        <fullName evidence="9">FAD-binding FR-type domain-containing protein</fullName>
    </recommendedName>
</protein>
<evidence type="ECO:0000256" key="5">
    <source>
        <dbReference type="ARBA" id="ARBA00023065"/>
    </source>
</evidence>
<keyword evidence="5" id="KW-0406">Ion transport</keyword>
<evidence type="ECO:0000313" key="10">
    <source>
        <dbReference type="EMBL" id="GMK57797.1"/>
    </source>
</evidence>
<dbReference type="GO" id="GO:0005886">
    <property type="term" value="C:plasma membrane"/>
    <property type="evidence" value="ECO:0007669"/>
    <property type="project" value="TreeGrafter"/>
</dbReference>
<organism evidence="10 11">
    <name type="scientific">Cutaneotrichosporon spelunceum</name>
    <dbReference type="NCBI Taxonomy" id="1672016"/>
    <lineage>
        <taxon>Eukaryota</taxon>
        <taxon>Fungi</taxon>
        <taxon>Dikarya</taxon>
        <taxon>Basidiomycota</taxon>
        <taxon>Agaricomycotina</taxon>
        <taxon>Tremellomycetes</taxon>
        <taxon>Trichosporonales</taxon>
        <taxon>Trichosporonaceae</taxon>
        <taxon>Cutaneotrichosporon</taxon>
    </lineage>
</organism>
<dbReference type="EMBL" id="BTCM01000004">
    <property type="protein sequence ID" value="GMK57797.1"/>
    <property type="molecule type" value="Genomic_DNA"/>
</dbReference>
<reference evidence="10" key="1">
    <citation type="journal article" date="2023" name="BMC Genomics">
        <title>Chromosome-level genome assemblies of Cutaneotrichosporon spp. (Trichosporonales, Basidiomycota) reveal imbalanced evolution between nucleotide sequences and chromosome synteny.</title>
        <authorList>
            <person name="Kobayashi Y."/>
            <person name="Kayamori A."/>
            <person name="Aoki K."/>
            <person name="Shiwa Y."/>
            <person name="Matsutani M."/>
            <person name="Fujita N."/>
            <person name="Sugita T."/>
            <person name="Iwasaki W."/>
            <person name="Tanaka N."/>
            <person name="Takashima M."/>
        </authorList>
    </citation>
    <scope>NUCLEOTIDE SEQUENCE</scope>
    <source>
        <strain evidence="10">HIS016</strain>
    </source>
</reference>